<evidence type="ECO:0000313" key="1">
    <source>
        <dbReference type="EMBL" id="STD84938.1"/>
    </source>
</evidence>
<accession>A0A376H966</accession>
<dbReference type="RefSeq" id="WP_060814467.1">
    <property type="nucleotide sequence ID" value="NZ_JAJGOJ010000001.1"/>
</dbReference>
<dbReference type="Gene3D" id="3.30.1240.10">
    <property type="match status" value="1"/>
</dbReference>
<dbReference type="SFLD" id="SFLDS00003">
    <property type="entry name" value="Haloacid_Dehalogenase"/>
    <property type="match status" value="1"/>
</dbReference>
<dbReference type="Proteomes" id="UP000254807">
    <property type="component" value="Unassembled WGS sequence"/>
</dbReference>
<keyword evidence="1" id="KW-0378">Hydrolase</keyword>
<dbReference type="InterPro" id="IPR006379">
    <property type="entry name" value="HAD-SF_hydro_IIB"/>
</dbReference>
<dbReference type="Pfam" id="PF08282">
    <property type="entry name" value="Hydrolase_3"/>
    <property type="match status" value="1"/>
</dbReference>
<dbReference type="PANTHER" id="PTHR10000:SF8">
    <property type="entry name" value="HAD SUPERFAMILY HYDROLASE-LIKE, TYPE 3"/>
    <property type="match status" value="1"/>
</dbReference>
<sequence length="278" mass="30666">MNTREIKLIVSDIDGTILDDTHQIDPNLQQVLQRLKERKIPFVLASARSPKGMQHLAEALGITEYPLACYNGALVLANGNLSAPPISSHEVAIKEVVRIISETRAHFPQVSINLYSGKVWYVDRLDEWVKKEAAITGEVPQEADLLALVQSLQIPVHKLLLIGTSAEIQKVKGYWEKRSLKTSALYLSKDNYLEVTHREVSKEKALMELASYYNVPLAQTLAIGDNFNDLPMILKAGVGVAMANAPRRVREQADAVTLSNNESGVGAALQKFVLSITS</sequence>
<dbReference type="AlphaFoldDB" id="A0A376H966"/>
<protein>
    <submittedName>
        <fullName evidence="1">Cof-like hydrolase</fullName>
    </submittedName>
</protein>
<dbReference type="SUPFAM" id="SSF56784">
    <property type="entry name" value="HAD-like"/>
    <property type="match status" value="1"/>
</dbReference>
<dbReference type="NCBIfam" id="TIGR01484">
    <property type="entry name" value="HAD-SF-IIB"/>
    <property type="match status" value="1"/>
</dbReference>
<dbReference type="PANTHER" id="PTHR10000">
    <property type="entry name" value="PHOSPHOSERINE PHOSPHATASE"/>
    <property type="match status" value="1"/>
</dbReference>
<proteinExistence type="predicted"/>
<dbReference type="SFLD" id="SFLDG01140">
    <property type="entry name" value="C2.B:_Phosphomannomutase_and_P"/>
    <property type="match status" value="1"/>
</dbReference>
<dbReference type="InterPro" id="IPR023214">
    <property type="entry name" value="HAD_sf"/>
</dbReference>
<reference evidence="1 2" key="1">
    <citation type="submission" date="2018-06" db="EMBL/GenBank/DDBJ databases">
        <authorList>
            <consortium name="Pathogen Informatics"/>
            <person name="Doyle S."/>
        </authorList>
    </citation>
    <scope>NUCLEOTIDE SEQUENCE [LARGE SCALE GENOMIC DNA]</scope>
    <source>
        <strain evidence="1 2">NCTC12360</strain>
    </source>
</reference>
<dbReference type="EMBL" id="UFYW01000001">
    <property type="protein sequence ID" value="STD84938.1"/>
    <property type="molecule type" value="Genomic_DNA"/>
</dbReference>
<dbReference type="PROSITE" id="PS01229">
    <property type="entry name" value="COF_2"/>
    <property type="match status" value="1"/>
</dbReference>
<evidence type="ECO:0000313" key="2">
    <source>
        <dbReference type="Proteomes" id="UP000254807"/>
    </source>
</evidence>
<dbReference type="InterPro" id="IPR036412">
    <property type="entry name" value="HAD-like_sf"/>
</dbReference>
<dbReference type="GO" id="GO:0016791">
    <property type="term" value="F:phosphatase activity"/>
    <property type="evidence" value="ECO:0007669"/>
    <property type="project" value="TreeGrafter"/>
</dbReference>
<keyword evidence="2" id="KW-1185">Reference proteome</keyword>
<dbReference type="GO" id="GO:0005829">
    <property type="term" value="C:cytosol"/>
    <property type="evidence" value="ECO:0007669"/>
    <property type="project" value="TreeGrafter"/>
</dbReference>
<gene>
    <name evidence="1" type="ORF">NCTC12360_03485</name>
</gene>
<dbReference type="Gene3D" id="3.40.50.1000">
    <property type="entry name" value="HAD superfamily/HAD-like"/>
    <property type="match status" value="1"/>
</dbReference>
<dbReference type="NCBIfam" id="TIGR00099">
    <property type="entry name" value="Cof-subfamily"/>
    <property type="match status" value="1"/>
</dbReference>
<dbReference type="GO" id="GO:0000287">
    <property type="term" value="F:magnesium ion binding"/>
    <property type="evidence" value="ECO:0007669"/>
    <property type="project" value="TreeGrafter"/>
</dbReference>
<organism evidence="1 2">
    <name type="scientific">Enterococcus gallinarum</name>
    <dbReference type="NCBI Taxonomy" id="1353"/>
    <lineage>
        <taxon>Bacteria</taxon>
        <taxon>Bacillati</taxon>
        <taxon>Bacillota</taxon>
        <taxon>Bacilli</taxon>
        <taxon>Lactobacillales</taxon>
        <taxon>Enterococcaceae</taxon>
        <taxon>Enterococcus</taxon>
    </lineage>
</organism>
<dbReference type="OrthoDB" id="9790031at2"/>
<name>A0A376H966_ENTGA</name>
<dbReference type="CDD" id="cd07516">
    <property type="entry name" value="HAD_Pase"/>
    <property type="match status" value="1"/>
</dbReference>
<dbReference type="InterPro" id="IPR000150">
    <property type="entry name" value="Cof"/>
</dbReference>